<feature type="domain" description="Major facilitator superfamily (MFS) profile" evidence="8">
    <location>
        <begin position="146"/>
        <end position="574"/>
    </location>
</feature>
<organism evidence="9 10">
    <name type="scientific">Thalassiosira oceanica</name>
    <name type="common">Marine diatom</name>
    <dbReference type="NCBI Taxonomy" id="159749"/>
    <lineage>
        <taxon>Eukaryota</taxon>
        <taxon>Sar</taxon>
        <taxon>Stramenopiles</taxon>
        <taxon>Ochrophyta</taxon>
        <taxon>Bacillariophyta</taxon>
        <taxon>Coscinodiscophyceae</taxon>
        <taxon>Thalassiosirophycidae</taxon>
        <taxon>Thalassiosirales</taxon>
        <taxon>Thalassiosiraceae</taxon>
        <taxon>Thalassiosira</taxon>
    </lineage>
</organism>
<comment type="caution">
    <text evidence="9">The sequence shown here is derived from an EMBL/GenBank/DDBJ whole genome shotgun (WGS) entry which is preliminary data.</text>
</comment>
<feature type="transmembrane region" description="Helical" evidence="7">
    <location>
        <begin position="191"/>
        <end position="212"/>
    </location>
</feature>
<evidence type="ECO:0000256" key="1">
    <source>
        <dbReference type="ARBA" id="ARBA00004141"/>
    </source>
</evidence>
<evidence type="ECO:0000256" key="5">
    <source>
        <dbReference type="ARBA" id="ARBA00023136"/>
    </source>
</evidence>
<dbReference type="GO" id="GO:0016020">
    <property type="term" value="C:membrane"/>
    <property type="evidence" value="ECO:0007669"/>
    <property type="project" value="UniProtKB-SubCell"/>
</dbReference>
<dbReference type="PROSITE" id="PS00217">
    <property type="entry name" value="SUGAR_TRANSPORT_2"/>
    <property type="match status" value="1"/>
</dbReference>
<dbReference type="Gene3D" id="1.20.1250.20">
    <property type="entry name" value="MFS general substrate transporter like domains"/>
    <property type="match status" value="1"/>
</dbReference>
<dbReference type="SUPFAM" id="SSF103473">
    <property type="entry name" value="MFS general substrate transporter"/>
    <property type="match status" value="1"/>
</dbReference>
<evidence type="ECO:0000256" key="3">
    <source>
        <dbReference type="ARBA" id="ARBA00022692"/>
    </source>
</evidence>
<keyword evidence="2" id="KW-0813">Transport</keyword>
<evidence type="ECO:0000313" key="9">
    <source>
        <dbReference type="EMBL" id="EJK48705.1"/>
    </source>
</evidence>
<feature type="region of interest" description="Disordered" evidence="6">
    <location>
        <begin position="74"/>
        <end position="117"/>
    </location>
</feature>
<dbReference type="InterPro" id="IPR005829">
    <property type="entry name" value="Sugar_transporter_CS"/>
</dbReference>
<keyword evidence="5 7" id="KW-0472">Membrane</keyword>
<dbReference type="InterPro" id="IPR020846">
    <property type="entry name" value="MFS_dom"/>
</dbReference>
<feature type="transmembrane region" description="Helical" evidence="7">
    <location>
        <begin position="431"/>
        <end position="451"/>
    </location>
</feature>
<feature type="transmembrane region" description="Helical" evidence="7">
    <location>
        <begin position="219"/>
        <end position="238"/>
    </location>
</feature>
<keyword evidence="3 7" id="KW-0812">Transmembrane</keyword>
<name>K0R777_THAOC</name>
<evidence type="ECO:0000256" key="4">
    <source>
        <dbReference type="ARBA" id="ARBA00022989"/>
    </source>
</evidence>
<feature type="transmembrane region" description="Helical" evidence="7">
    <location>
        <begin position="529"/>
        <end position="552"/>
    </location>
</feature>
<dbReference type="GO" id="GO:0022857">
    <property type="term" value="F:transmembrane transporter activity"/>
    <property type="evidence" value="ECO:0007669"/>
    <property type="project" value="InterPro"/>
</dbReference>
<dbReference type="InterPro" id="IPR005828">
    <property type="entry name" value="MFS_sugar_transport-like"/>
</dbReference>
<dbReference type="PROSITE" id="PS50850">
    <property type="entry name" value="MFS"/>
    <property type="match status" value="1"/>
</dbReference>
<evidence type="ECO:0000259" key="8">
    <source>
        <dbReference type="PROSITE" id="PS50850"/>
    </source>
</evidence>
<dbReference type="PANTHER" id="PTHR23511">
    <property type="entry name" value="SYNAPTIC VESICLE GLYCOPROTEIN 2"/>
    <property type="match status" value="1"/>
</dbReference>
<feature type="transmembrane region" description="Helical" evidence="7">
    <location>
        <begin position="278"/>
        <end position="301"/>
    </location>
</feature>
<evidence type="ECO:0000313" key="10">
    <source>
        <dbReference type="Proteomes" id="UP000266841"/>
    </source>
</evidence>
<gene>
    <name evidence="9" type="ORF">THAOC_32475</name>
</gene>
<accession>K0R777</accession>
<reference evidence="9 10" key="1">
    <citation type="journal article" date="2012" name="Genome Biol.">
        <title>Genome and low-iron response of an oceanic diatom adapted to chronic iron limitation.</title>
        <authorList>
            <person name="Lommer M."/>
            <person name="Specht M."/>
            <person name="Roy A.S."/>
            <person name="Kraemer L."/>
            <person name="Andreson R."/>
            <person name="Gutowska M.A."/>
            <person name="Wolf J."/>
            <person name="Bergner S.V."/>
            <person name="Schilhabel M.B."/>
            <person name="Klostermeier U.C."/>
            <person name="Beiko R.G."/>
            <person name="Rosenstiel P."/>
            <person name="Hippler M."/>
            <person name="Laroche J."/>
        </authorList>
    </citation>
    <scope>NUCLEOTIDE SEQUENCE [LARGE SCALE GENOMIC DNA]</scope>
    <source>
        <strain evidence="9 10">CCMP1005</strain>
    </source>
</reference>
<evidence type="ECO:0000256" key="6">
    <source>
        <dbReference type="SAM" id="MobiDB-lite"/>
    </source>
</evidence>
<dbReference type="InterPro" id="IPR036259">
    <property type="entry name" value="MFS_trans_sf"/>
</dbReference>
<evidence type="ECO:0000256" key="7">
    <source>
        <dbReference type="SAM" id="Phobius"/>
    </source>
</evidence>
<dbReference type="EMBL" id="AGNL01045517">
    <property type="protein sequence ID" value="EJK48705.1"/>
    <property type="molecule type" value="Genomic_DNA"/>
</dbReference>
<evidence type="ECO:0000256" key="2">
    <source>
        <dbReference type="ARBA" id="ARBA00022448"/>
    </source>
</evidence>
<feature type="compositionally biased region" description="Low complexity" evidence="6">
    <location>
        <begin position="94"/>
        <end position="110"/>
    </location>
</feature>
<dbReference type="PANTHER" id="PTHR23511:SF34">
    <property type="entry name" value="SYNAPTIC VESICLE GLYCOPROTEIN 2"/>
    <property type="match status" value="1"/>
</dbReference>
<protein>
    <recommendedName>
        <fullName evidence="8">Major facilitator superfamily (MFS) profile domain-containing protein</fullName>
    </recommendedName>
</protein>
<feature type="transmembrane region" description="Helical" evidence="7">
    <location>
        <begin position="141"/>
        <end position="159"/>
    </location>
</feature>
<dbReference type="AlphaFoldDB" id="K0R777"/>
<dbReference type="eggNOG" id="KOG0255">
    <property type="taxonomic scope" value="Eukaryota"/>
</dbReference>
<dbReference type="Proteomes" id="UP000266841">
    <property type="component" value="Unassembled WGS sequence"/>
</dbReference>
<feature type="transmembrane region" description="Helical" evidence="7">
    <location>
        <begin position="493"/>
        <end position="517"/>
    </location>
</feature>
<sequence>MYKLLCDPGLTGRLRLLARTPNPAPPGWYVLVSRYVKSPRRARANERRNTRISRASPRSGSSFLFAVQLTAPIRPDDRQSSGGMNAFEPLEPHSSAGASTSETSSSSSATPQPIMTPTTRSLDEFLESVYASRPRFGISKLYYAIIFFALGLANSGDSAEMGCTNYILSSKTFQDDILKNGDDVDFANRGAAIAGAHFLGMLISGLISGVLADIYGRRSTLLVGLCANSIFGLAAAASRNAVELAILRFFTGIAVGAVIAGVVTLSAEIAPPSRRGRFMTLVASCYTLGFLYTAAWAVVIFRGDEGSWRYSDLNGRLFMVINAFPTILAAFLVSVFVPESPRFYLGRGRLEEAVNVCNTLASRLNYDRSSYLSEDELRRYLFRTKEIGRMSTLGKHAIESSSVGETRLGEIWASLLNMKTVYVRGMWKSTLPLQCCYMSLTVVTGVATWWTKIFQSLHLQTDAYKLSFYHTLSQIPGMFMASGLIDSVGRRRLVIYGFTGGSTTLILLSSLVQTVIATEATGNDNHFSILVLGLACFYSICLCIGWLSLDCLSSETYPTKIRSTGRGVCVASGR</sequence>
<feature type="transmembrane region" description="Helical" evidence="7">
    <location>
        <begin position="313"/>
        <end position="337"/>
    </location>
</feature>
<keyword evidence="10" id="KW-1185">Reference proteome</keyword>
<dbReference type="OMA" id="LKQVWDN"/>
<dbReference type="PROSITE" id="PS00216">
    <property type="entry name" value="SUGAR_TRANSPORT_1"/>
    <property type="match status" value="2"/>
</dbReference>
<comment type="subcellular location">
    <subcellularLocation>
        <location evidence="1">Membrane</location>
        <topology evidence="1">Multi-pass membrane protein</topology>
    </subcellularLocation>
</comment>
<keyword evidence="4 7" id="KW-1133">Transmembrane helix</keyword>
<dbReference type="Pfam" id="PF00083">
    <property type="entry name" value="Sugar_tr"/>
    <property type="match status" value="1"/>
</dbReference>
<feature type="transmembrane region" description="Helical" evidence="7">
    <location>
        <begin position="244"/>
        <end position="266"/>
    </location>
</feature>
<proteinExistence type="predicted"/>
<dbReference type="OrthoDB" id="3936150at2759"/>
<feature type="transmembrane region" description="Helical" evidence="7">
    <location>
        <begin position="463"/>
        <end position="481"/>
    </location>
</feature>